<dbReference type="PANTHER" id="PTHR37530">
    <property type="entry name" value="OUTER MEMBRANE PROTEIN SLP"/>
    <property type="match status" value="1"/>
</dbReference>
<reference evidence="3" key="2">
    <citation type="submission" date="2020-02" db="EMBL/GenBank/DDBJ databases">
        <authorList>
            <consortium name="NCBI Pathogen Detection Project"/>
        </authorList>
    </citation>
    <scope>NUCLEOTIDE SEQUENCE</scope>
    <source>
        <strain evidence="3">MA.CK_98/00010293</strain>
        <strain evidence="2">MA.CK_98/00011463</strain>
    </source>
</reference>
<dbReference type="PIRSF" id="PIRSF004982">
    <property type="entry name" value="SlP"/>
    <property type="match status" value="1"/>
</dbReference>
<keyword evidence="1" id="KW-0732">Signal</keyword>
<evidence type="ECO:0000256" key="1">
    <source>
        <dbReference type="SAM" id="SignalP"/>
    </source>
</evidence>
<organism evidence="3">
    <name type="scientific">Salmonella enterica</name>
    <name type="common">Salmonella choleraesuis</name>
    <dbReference type="NCBI Taxonomy" id="28901"/>
    <lineage>
        <taxon>Bacteria</taxon>
        <taxon>Pseudomonadati</taxon>
        <taxon>Pseudomonadota</taxon>
        <taxon>Gammaproteobacteria</taxon>
        <taxon>Enterobacterales</taxon>
        <taxon>Enterobacteriaceae</taxon>
        <taxon>Salmonella</taxon>
    </lineage>
</organism>
<comment type="caution">
    <text evidence="3">The sequence shown here is derived from an EMBL/GenBank/DDBJ whole genome shotgun (WGS) entry which is preliminary data.</text>
</comment>
<dbReference type="EMBL" id="DAAYQT010000040">
    <property type="protein sequence ID" value="HAG5359093.1"/>
    <property type="molecule type" value="Genomic_DNA"/>
</dbReference>
<gene>
    <name evidence="3" type="ORF">G8O64_004823</name>
    <name evidence="2" type="ORF">G8V93_004255</name>
</gene>
<reference evidence="3" key="1">
    <citation type="journal article" date="2018" name="Genome Biol.">
        <title>SKESA: strategic k-mer extension for scrupulous assemblies.</title>
        <authorList>
            <person name="Souvorov A."/>
            <person name="Agarwala R."/>
            <person name="Lipman D.J."/>
        </authorList>
    </citation>
    <scope>NUCLEOTIDE SEQUENCE</scope>
    <source>
        <strain evidence="3">MA.CK_98/00010293</strain>
        <strain evidence="2">MA.CK_98/00011463</strain>
    </source>
</reference>
<sequence>MNMNGVTKKALMLTILLSLAACNSIPQNIKGNNQPDIQKNFISVHNQPGLYKGQQARFGGKVINVINTKDDTILEIAVLPLNSYAKPQIGTSYQGRILAQQKGFLDPINYRNHFVTILGTIQGDEQGSIDKVPYDFVKVKLQGIQIWHLTDSVNTTTYNLWDYGYGPFWPEPGWGVPYYTNSVTQVTPELIR</sequence>
<dbReference type="Pfam" id="PF03843">
    <property type="entry name" value="Slp"/>
    <property type="match status" value="1"/>
</dbReference>
<evidence type="ECO:0000313" key="2">
    <source>
        <dbReference type="EMBL" id="HAG1882725.1"/>
    </source>
</evidence>
<proteinExistence type="predicted"/>
<accession>A0A765BM59</accession>
<dbReference type="PANTHER" id="PTHR37530:SF1">
    <property type="entry name" value="OUTER MEMBRANE PROTEIN SLP"/>
    <property type="match status" value="1"/>
</dbReference>
<feature type="signal peptide" evidence="1">
    <location>
        <begin position="1"/>
        <end position="20"/>
    </location>
</feature>
<dbReference type="NCBIfam" id="TIGR00752">
    <property type="entry name" value="slp"/>
    <property type="match status" value="1"/>
</dbReference>
<dbReference type="InterPro" id="IPR004658">
    <property type="entry name" value="OMP_Slp"/>
</dbReference>
<dbReference type="AlphaFoldDB" id="A0A765BM59"/>
<feature type="chain" id="PRO_5036397287" evidence="1">
    <location>
        <begin position="21"/>
        <end position="192"/>
    </location>
</feature>
<dbReference type="GO" id="GO:0019867">
    <property type="term" value="C:outer membrane"/>
    <property type="evidence" value="ECO:0007669"/>
    <property type="project" value="InterPro"/>
</dbReference>
<dbReference type="EMBL" id="DAAXOF010000019">
    <property type="protein sequence ID" value="HAG1882725.1"/>
    <property type="molecule type" value="Genomic_DNA"/>
</dbReference>
<keyword evidence="3" id="KW-0449">Lipoprotein</keyword>
<evidence type="ECO:0000313" key="3">
    <source>
        <dbReference type="EMBL" id="HAG5359093.1"/>
    </source>
</evidence>
<name>A0A765BM59_SALER</name>
<protein>
    <submittedName>
        <fullName evidence="3">Slp family lipoprotein</fullName>
    </submittedName>
</protein>